<proteinExistence type="predicted"/>
<evidence type="ECO:0000313" key="1">
    <source>
        <dbReference type="EMBL" id="KAJ6259563.1"/>
    </source>
</evidence>
<dbReference type="AlphaFoldDB" id="A0AAD6IVM8"/>
<evidence type="ECO:0000313" key="2">
    <source>
        <dbReference type="Proteomes" id="UP001221413"/>
    </source>
</evidence>
<organism evidence="1 2">
    <name type="scientific">Drechslerella dactyloides</name>
    <name type="common">Nematode-trapping fungus</name>
    <name type="synonym">Arthrobotrys dactyloides</name>
    <dbReference type="NCBI Taxonomy" id="74499"/>
    <lineage>
        <taxon>Eukaryota</taxon>
        <taxon>Fungi</taxon>
        <taxon>Dikarya</taxon>
        <taxon>Ascomycota</taxon>
        <taxon>Pezizomycotina</taxon>
        <taxon>Orbiliomycetes</taxon>
        <taxon>Orbiliales</taxon>
        <taxon>Orbiliaceae</taxon>
        <taxon>Drechslerella</taxon>
    </lineage>
</organism>
<dbReference type="Proteomes" id="UP001221413">
    <property type="component" value="Unassembled WGS sequence"/>
</dbReference>
<accession>A0AAD6IVM8</accession>
<gene>
    <name evidence="1" type="ORF">Dda_5200</name>
</gene>
<comment type="caution">
    <text evidence="1">The sequence shown here is derived from an EMBL/GenBank/DDBJ whole genome shotgun (WGS) entry which is preliminary data.</text>
</comment>
<protein>
    <submittedName>
        <fullName evidence="1">Uncharacterized protein</fullName>
    </submittedName>
</protein>
<name>A0AAD6IVM8_DREDA</name>
<reference evidence="1" key="1">
    <citation type="submission" date="2023-01" db="EMBL/GenBank/DDBJ databases">
        <title>The chitinases involved in constricting ring structure development in the nematode-trapping fungus Drechslerella dactyloides.</title>
        <authorList>
            <person name="Wang R."/>
            <person name="Zhang L."/>
            <person name="Tang P."/>
            <person name="Li S."/>
            <person name="Liang L."/>
        </authorList>
    </citation>
    <scope>NUCLEOTIDE SEQUENCE</scope>
    <source>
        <strain evidence="1">YMF1.00031</strain>
    </source>
</reference>
<dbReference type="EMBL" id="JAQGDS010000006">
    <property type="protein sequence ID" value="KAJ6259563.1"/>
    <property type="molecule type" value="Genomic_DNA"/>
</dbReference>
<sequence length="139" mass="15580">MQAKSFPSPYKLVITRNETDPANEAHVSIFDCMTDPIPRGNGNDTRLSKLSHCCSTSLILFEKVLRKINAGKELEGTGCKYYLVAMDINRWRDAKETDEGNWRHRSYALKLANSEAIFRDAIGAPIHNSGTNTPDASEY</sequence>
<keyword evidence="2" id="KW-1185">Reference proteome</keyword>